<dbReference type="EMBL" id="JYNL01000023">
    <property type="protein sequence ID" value="KMO76753.1"/>
    <property type="molecule type" value="Genomic_DNA"/>
</dbReference>
<dbReference type="SUPFAM" id="SSF54427">
    <property type="entry name" value="NTF2-like"/>
    <property type="match status" value="1"/>
</dbReference>
<dbReference type="STRING" id="37916.MCHLDSM_02902"/>
<sequence>MTTAEQARALIGSFAEALNRRDASALASLFTEDADFVDFRGHWLRGRPAIRDGHIRAFDGLLAAGTTTWRDVTVDDLGHGLLVCHGLWTIAAHEHPDGSHVPERQGVITFLIESTADGLRIRAGQNTEQT</sequence>
<evidence type="ECO:0000259" key="1">
    <source>
        <dbReference type="Pfam" id="PF12680"/>
    </source>
</evidence>
<dbReference type="RefSeq" id="WP_048470485.1">
    <property type="nucleotide sequence ID" value="NZ_JYNL01000023.1"/>
</dbReference>
<dbReference type="InterPro" id="IPR037401">
    <property type="entry name" value="SnoaL-like"/>
</dbReference>
<dbReference type="NCBIfam" id="TIGR02246">
    <property type="entry name" value="SgcJ/EcaC family oxidoreductase"/>
    <property type="match status" value="1"/>
</dbReference>
<evidence type="ECO:0000313" key="3">
    <source>
        <dbReference type="Proteomes" id="UP000036513"/>
    </source>
</evidence>
<keyword evidence="3" id="KW-1185">Reference proteome</keyword>
<organism evidence="2 3">
    <name type="scientific">Mycolicibacterium chlorophenolicum</name>
    <dbReference type="NCBI Taxonomy" id="37916"/>
    <lineage>
        <taxon>Bacteria</taxon>
        <taxon>Bacillati</taxon>
        <taxon>Actinomycetota</taxon>
        <taxon>Actinomycetes</taxon>
        <taxon>Mycobacteriales</taxon>
        <taxon>Mycobacteriaceae</taxon>
        <taxon>Mycolicibacterium</taxon>
    </lineage>
</organism>
<dbReference type="Gene3D" id="3.10.450.50">
    <property type="match status" value="1"/>
</dbReference>
<name>A0A0J6W4P4_9MYCO</name>
<accession>A0A0J6W4P4</accession>
<reference evidence="2 3" key="1">
    <citation type="journal article" date="2015" name="Genome Biol. Evol.">
        <title>Characterization of Three Mycobacterium spp. with Potential Use in Bioremediation by Genome Sequencing and Comparative Genomics.</title>
        <authorList>
            <person name="Das S."/>
            <person name="Pettersson B.M."/>
            <person name="Behra P.R."/>
            <person name="Ramesh M."/>
            <person name="Dasgupta S."/>
            <person name="Bhattacharya A."/>
            <person name="Kirsebom L.A."/>
        </authorList>
    </citation>
    <scope>NUCLEOTIDE SEQUENCE [LARGE SCALE GENOMIC DNA]</scope>
    <source>
        <strain evidence="2 3">DSM 43826</strain>
    </source>
</reference>
<dbReference type="PATRIC" id="fig|37916.4.peg.2826"/>
<proteinExistence type="predicted"/>
<dbReference type="AlphaFoldDB" id="A0A0J6W4P4"/>
<evidence type="ECO:0000313" key="2">
    <source>
        <dbReference type="EMBL" id="KMO76753.1"/>
    </source>
</evidence>
<dbReference type="SMR" id="A0A0J6W4P4"/>
<dbReference type="InterPro" id="IPR011944">
    <property type="entry name" value="Steroid_delta5-4_isomerase"/>
</dbReference>
<dbReference type="Proteomes" id="UP000036513">
    <property type="component" value="Unassembled WGS sequence"/>
</dbReference>
<dbReference type="CDD" id="cd00531">
    <property type="entry name" value="NTF2_like"/>
    <property type="match status" value="1"/>
</dbReference>
<comment type="caution">
    <text evidence="2">The sequence shown here is derived from an EMBL/GenBank/DDBJ whole genome shotgun (WGS) entry which is preliminary data.</text>
</comment>
<feature type="domain" description="SnoaL-like" evidence="1">
    <location>
        <begin position="14"/>
        <end position="99"/>
    </location>
</feature>
<gene>
    <name evidence="2" type="ORF">MCHLDSM_02902</name>
</gene>
<protein>
    <submittedName>
        <fullName evidence="2">SnoaL-like domain protein</fullName>
    </submittedName>
</protein>
<dbReference type="InterPro" id="IPR032710">
    <property type="entry name" value="NTF2-like_dom_sf"/>
</dbReference>
<dbReference type="Pfam" id="PF12680">
    <property type="entry name" value="SnoaL_2"/>
    <property type="match status" value="1"/>
</dbReference>